<keyword evidence="13" id="KW-1185">Reference proteome</keyword>
<keyword evidence="7 9" id="KW-1133">Transmembrane helix</keyword>
<keyword evidence="6 9" id="KW-0378">Hydrolase</keyword>
<dbReference type="PRINTS" id="PR00781">
    <property type="entry name" value="LIPOSIGPTASE"/>
</dbReference>
<evidence type="ECO:0000256" key="11">
    <source>
        <dbReference type="RuleBase" id="RU004181"/>
    </source>
</evidence>
<evidence type="ECO:0000256" key="4">
    <source>
        <dbReference type="ARBA" id="ARBA00022692"/>
    </source>
</evidence>
<keyword evidence="4 9" id="KW-0812">Transmembrane</keyword>
<dbReference type="PATRIC" id="fig|1401328.3.peg.812"/>
<dbReference type="UniPathway" id="UPA00665"/>
<dbReference type="PROSITE" id="PS00855">
    <property type="entry name" value="SPASE_II"/>
    <property type="match status" value="1"/>
</dbReference>
<feature type="transmembrane region" description="Helical" evidence="9">
    <location>
        <begin position="69"/>
        <end position="88"/>
    </location>
</feature>
<dbReference type="GO" id="GO:0004190">
    <property type="term" value="F:aspartic-type endopeptidase activity"/>
    <property type="evidence" value="ECO:0007669"/>
    <property type="project" value="UniProtKB-UniRule"/>
</dbReference>
<comment type="catalytic activity">
    <reaction evidence="9 10">
        <text>Release of signal peptides from bacterial membrane prolipoproteins. Hydrolyzes -Xaa-Yaa-Zaa-|-(S,diacylglyceryl)Cys-, in which Xaa is hydrophobic (preferably Leu), and Yaa (Ala or Ser) and Zaa (Gly or Ala) have small, neutral side chains.</text>
        <dbReference type="EC" id="3.4.23.36"/>
    </reaction>
</comment>
<dbReference type="AlphaFoldDB" id="V9TWB5"/>
<gene>
    <name evidence="9 12" type="primary">lspA</name>
    <name evidence="12" type="ORF">P856_802</name>
</gene>
<evidence type="ECO:0000256" key="2">
    <source>
        <dbReference type="ARBA" id="ARBA00022475"/>
    </source>
</evidence>
<evidence type="ECO:0000256" key="10">
    <source>
        <dbReference type="RuleBase" id="RU000594"/>
    </source>
</evidence>
<dbReference type="OrthoDB" id="9810259at2"/>
<evidence type="ECO:0000256" key="1">
    <source>
        <dbReference type="ARBA" id="ARBA00006139"/>
    </source>
</evidence>
<evidence type="ECO:0000256" key="8">
    <source>
        <dbReference type="ARBA" id="ARBA00023136"/>
    </source>
</evidence>
<keyword evidence="8 9" id="KW-0472">Membrane</keyword>
<comment type="subcellular location">
    <subcellularLocation>
        <location evidence="9">Cell membrane</location>
        <topology evidence="9">Multi-pass membrane protein</topology>
    </subcellularLocation>
</comment>
<dbReference type="GO" id="GO:0005886">
    <property type="term" value="C:plasma membrane"/>
    <property type="evidence" value="ECO:0007669"/>
    <property type="project" value="UniProtKB-SubCell"/>
</dbReference>
<comment type="pathway">
    <text evidence="9">Protein modification; lipoprotein biosynthesis (signal peptide cleavage).</text>
</comment>
<comment type="caution">
    <text evidence="9">Lacks conserved residue(s) required for the propagation of feature annotation.</text>
</comment>
<dbReference type="PANTHER" id="PTHR33695:SF1">
    <property type="entry name" value="LIPOPROTEIN SIGNAL PEPTIDASE"/>
    <property type="match status" value="1"/>
</dbReference>
<dbReference type="HOGENOM" id="CLU_083252_4_0_5"/>
<sequence length="165" mass="18330">MSAFSMHYRIICIIGISGLVIAADQISKLLVMSTLYNPPQRITVLPGVDFIQVWNTGVSFGMLSSTSSWVVWMLISLTLVICCLMLVIMMQTTRLFTIISLSAVTGGGIGNAIDRLLYGAVLDFIDVHYREWHWPAFNIADCAITLGVVLLMIDSVKTYKLKHEN</sequence>
<dbReference type="NCBIfam" id="TIGR00077">
    <property type="entry name" value="lspA"/>
    <property type="match status" value="1"/>
</dbReference>
<evidence type="ECO:0000256" key="6">
    <source>
        <dbReference type="ARBA" id="ARBA00022801"/>
    </source>
</evidence>
<evidence type="ECO:0000256" key="7">
    <source>
        <dbReference type="ARBA" id="ARBA00022989"/>
    </source>
</evidence>
<evidence type="ECO:0000313" key="12">
    <source>
        <dbReference type="EMBL" id="AHC74003.1"/>
    </source>
</evidence>
<protein>
    <recommendedName>
        <fullName evidence="9">Lipoprotein signal peptidase</fullName>
        <ecNumber evidence="9">3.4.23.36</ecNumber>
    </recommendedName>
    <alternativeName>
        <fullName evidence="9">Prolipoprotein signal peptidase</fullName>
    </alternativeName>
    <alternativeName>
        <fullName evidence="9">Signal peptidase II</fullName>
        <shortName evidence="9">SPase II</shortName>
    </alternativeName>
</protein>
<dbReference type="STRING" id="1401328.P856_802"/>
<feature type="active site" evidence="9">
    <location>
        <position position="141"/>
    </location>
</feature>
<keyword evidence="5 9" id="KW-0064">Aspartyl protease</keyword>
<accession>V9TWB5</accession>
<comment type="function">
    <text evidence="9 10">This protein specifically catalyzes the removal of signal peptides from prolipoproteins.</text>
</comment>
<dbReference type="eggNOG" id="COG0597">
    <property type="taxonomic scope" value="Bacteria"/>
</dbReference>
<organism evidence="12 13">
    <name type="scientific">Candidatus Endolissoclinum faulkneri L5</name>
    <dbReference type="NCBI Taxonomy" id="1401328"/>
    <lineage>
        <taxon>Bacteria</taxon>
        <taxon>Pseudomonadati</taxon>
        <taxon>Pseudomonadota</taxon>
        <taxon>Alphaproteobacteria</taxon>
        <taxon>Rhodospirillales</taxon>
        <taxon>Rhodospirillaceae</taxon>
        <taxon>Candidatus Endolissoclinum</taxon>
    </lineage>
</organism>
<dbReference type="Proteomes" id="UP000018700">
    <property type="component" value="Chromosome"/>
</dbReference>
<comment type="similarity">
    <text evidence="1 9 11">Belongs to the peptidase A8 family.</text>
</comment>
<feature type="transmembrane region" description="Helical" evidence="9">
    <location>
        <begin position="95"/>
        <end position="113"/>
    </location>
</feature>
<dbReference type="EMBL" id="CP006745">
    <property type="protein sequence ID" value="AHC74003.1"/>
    <property type="molecule type" value="Genomic_DNA"/>
</dbReference>
<evidence type="ECO:0000256" key="9">
    <source>
        <dbReference type="HAMAP-Rule" id="MF_00161"/>
    </source>
</evidence>
<evidence type="ECO:0000256" key="3">
    <source>
        <dbReference type="ARBA" id="ARBA00022670"/>
    </source>
</evidence>
<dbReference type="HAMAP" id="MF_00161">
    <property type="entry name" value="LspA"/>
    <property type="match status" value="1"/>
</dbReference>
<reference evidence="12 13" key="1">
    <citation type="journal article" date="2013" name="PLoS ONE">
        <title>Bacterial endosymbiosis in a chordate host: long-term co-evolution and conservation of secondary metabolism.</title>
        <authorList>
            <person name="Kwan J.C."/>
            <person name="Schmidt E.W."/>
        </authorList>
    </citation>
    <scope>NUCLEOTIDE SEQUENCE [LARGE SCALE GENOMIC DNA]</scope>
    <source>
        <strain evidence="13">faulkneri L5</strain>
    </source>
</reference>
<dbReference type="KEGG" id="efk:P856_802"/>
<evidence type="ECO:0000313" key="13">
    <source>
        <dbReference type="Proteomes" id="UP000018700"/>
    </source>
</evidence>
<dbReference type="GO" id="GO:0006508">
    <property type="term" value="P:proteolysis"/>
    <property type="evidence" value="ECO:0007669"/>
    <property type="project" value="UniProtKB-KW"/>
</dbReference>
<name>V9TWB5_9PROT</name>
<feature type="active site" evidence="9">
    <location>
        <position position="123"/>
    </location>
</feature>
<proteinExistence type="inferred from homology"/>
<keyword evidence="2 9" id="KW-1003">Cell membrane</keyword>
<dbReference type="EC" id="3.4.23.36" evidence="9"/>
<dbReference type="InterPro" id="IPR001872">
    <property type="entry name" value="Peptidase_A8"/>
</dbReference>
<feature type="transmembrane region" description="Helical" evidence="9">
    <location>
        <begin position="133"/>
        <end position="153"/>
    </location>
</feature>
<dbReference type="PANTHER" id="PTHR33695">
    <property type="entry name" value="LIPOPROTEIN SIGNAL PEPTIDASE"/>
    <property type="match status" value="1"/>
</dbReference>
<dbReference type="Pfam" id="PF01252">
    <property type="entry name" value="Peptidase_A8"/>
    <property type="match status" value="1"/>
</dbReference>
<keyword evidence="3 9" id="KW-0645">Protease</keyword>
<evidence type="ECO:0000256" key="5">
    <source>
        <dbReference type="ARBA" id="ARBA00022750"/>
    </source>
</evidence>